<dbReference type="PANTHER" id="PTHR18952">
    <property type="entry name" value="CARBONIC ANHYDRASE"/>
    <property type="match status" value="1"/>
</dbReference>
<keyword evidence="3" id="KW-0479">Metal-binding</keyword>
<dbReference type="InterPro" id="IPR023561">
    <property type="entry name" value="Carbonic_anhydrase_a-class"/>
</dbReference>
<dbReference type="GO" id="GO:0004089">
    <property type="term" value="F:carbonate dehydratase activity"/>
    <property type="evidence" value="ECO:0007669"/>
    <property type="project" value="UniProtKB-EC"/>
</dbReference>
<evidence type="ECO:0000313" key="9">
    <source>
        <dbReference type="EMBL" id="OWQ98978.1"/>
    </source>
</evidence>
<dbReference type="CDD" id="cd03124">
    <property type="entry name" value="alpha_CA_prokaryotic_like"/>
    <property type="match status" value="1"/>
</dbReference>
<evidence type="ECO:0000256" key="4">
    <source>
        <dbReference type="ARBA" id="ARBA00022833"/>
    </source>
</evidence>
<evidence type="ECO:0000259" key="8">
    <source>
        <dbReference type="PROSITE" id="PS51144"/>
    </source>
</evidence>
<dbReference type="EC" id="4.2.1.1" evidence="2"/>
<comment type="caution">
    <text evidence="9">The sequence shown here is derived from an EMBL/GenBank/DDBJ whole genome shotgun (WGS) entry which is preliminary data.</text>
</comment>
<dbReference type="SMART" id="SM01057">
    <property type="entry name" value="Carb_anhydrase"/>
    <property type="match status" value="1"/>
</dbReference>
<dbReference type="PROSITE" id="PS51144">
    <property type="entry name" value="ALPHA_CA_2"/>
    <property type="match status" value="1"/>
</dbReference>
<keyword evidence="5" id="KW-0456">Lyase</keyword>
<dbReference type="InterPro" id="IPR036398">
    <property type="entry name" value="CA_dom_sf"/>
</dbReference>
<comment type="similarity">
    <text evidence="1">Belongs to the alpha-carbonic anhydrase family.</text>
</comment>
<evidence type="ECO:0000256" key="3">
    <source>
        <dbReference type="ARBA" id="ARBA00022723"/>
    </source>
</evidence>
<dbReference type="OrthoDB" id="5327615at2"/>
<evidence type="ECO:0000256" key="1">
    <source>
        <dbReference type="ARBA" id="ARBA00010718"/>
    </source>
</evidence>
<dbReference type="EMBL" id="NISK01000001">
    <property type="protein sequence ID" value="OWQ98978.1"/>
    <property type="molecule type" value="Genomic_DNA"/>
</dbReference>
<name>A0A246K0K4_9SPHN</name>
<sequence>MKKFIFASTLALGISTVAVAQEKDWSFGDGVTHERWSLENTDYALCDAGLNQSPIDLGTPNARADVELATMFGSASGTMALGEEKVQVDFTDAQGKGMNSGGMMFNLLQVHFHTPSEHAINGERFPLVAHFVHATDDGRLGVLGVMFEEGESNAGLANILEAHAGGNGTAVTFDIDSMVPEDLDVYRYMGSLTTPPCSEGVNWHVADTPVEASAQQIATLRGALGPSARSLQPQGTRLVVAPSE</sequence>
<dbReference type="PANTHER" id="PTHR18952:SF265">
    <property type="entry name" value="CARBONIC ANHYDRASE"/>
    <property type="match status" value="1"/>
</dbReference>
<proteinExistence type="inferred from homology"/>
<reference evidence="9 10" key="1">
    <citation type="journal article" date="2010" name="Int. J. Syst. Evol. Microbiol.">
        <title>Sphingopyxis bauzanensis sp. nov., a psychrophilic bacterium isolated from soil.</title>
        <authorList>
            <person name="Zhang D.C."/>
            <person name="Liu H.C."/>
            <person name="Xin Y.H."/>
            <person name="Zhou Y.G."/>
            <person name="Schinner F."/>
            <person name="Margesin R."/>
        </authorList>
    </citation>
    <scope>NUCLEOTIDE SEQUENCE [LARGE SCALE GENOMIC DNA]</scope>
    <source>
        <strain evidence="9 10">DSM 22271</strain>
    </source>
</reference>
<organism evidence="9 10">
    <name type="scientific">Sphingopyxis bauzanensis</name>
    <dbReference type="NCBI Taxonomy" id="651663"/>
    <lineage>
        <taxon>Bacteria</taxon>
        <taxon>Pseudomonadati</taxon>
        <taxon>Pseudomonadota</taxon>
        <taxon>Alphaproteobacteria</taxon>
        <taxon>Sphingomonadales</taxon>
        <taxon>Sphingomonadaceae</taxon>
        <taxon>Sphingopyxis</taxon>
    </lineage>
</organism>
<feature type="domain" description="Alpha-carbonic anhydrase" evidence="8">
    <location>
        <begin position="23"/>
        <end position="244"/>
    </location>
</feature>
<evidence type="ECO:0000256" key="5">
    <source>
        <dbReference type="ARBA" id="ARBA00023239"/>
    </source>
</evidence>
<feature type="signal peptide" evidence="7">
    <location>
        <begin position="1"/>
        <end position="20"/>
    </location>
</feature>
<dbReference type="InterPro" id="IPR041891">
    <property type="entry name" value="Alpha_CA_prokaryot-like"/>
</dbReference>
<evidence type="ECO:0000256" key="6">
    <source>
        <dbReference type="ARBA" id="ARBA00048348"/>
    </source>
</evidence>
<keyword evidence="7" id="KW-0732">Signal</keyword>
<dbReference type="RefSeq" id="WP_088439614.1">
    <property type="nucleotide sequence ID" value="NZ_BMMC01000028.1"/>
</dbReference>
<dbReference type="SUPFAM" id="SSF51069">
    <property type="entry name" value="Carbonic anhydrase"/>
    <property type="match status" value="1"/>
</dbReference>
<feature type="chain" id="PRO_5012422127" description="carbonic anhydrase" evidence="7">
    <location>
        <begin position="21"/>
        <end position="244"/>
    </location>
</feature>
<keyword evidence="10" id="KW-1185">Reference proteome</keyword>
<accession>A0A246K0K4</accession>
<protein>
    <recommendedName>
        <fullName evidence="2">carbonic anhydrase</fullName>
        <ecNumber evidence="2">4.2.1.1</ecNumber>
    </recommendedName>
</protein>
<dbReference type="Gene3D" id="3.10.200.10">
    <property type="entry name" value="Alpha carbonic anhydrase"/>
    <property type="match status" value="1"/>
</dbReference>
<gene>
    <name evidence="9" type="ORF">CDQ92_02025</name>
</gene>
<evidence type="ECO:0000256" key="2">
    <source>
        <dbReference type="ARBA" id="ARBA00012925"/>
    </source>
</evidence>
<dbReference type="Proteomes" id="UP000197361">
    <property type="component" value="Unassembled WGS sequence"/>
</dbReference>
<dbReference type="GO" id="GO:0008270">
    <property type="term" value="F:zinc ion binding"/>
    <property type="evidence" value="ECO:0007669"/>
    <property type="project" value="InterPro"/>
</dbReference>
<evidence type="ECO:0000313" key="10">
    <source>
        <dbReference type="Proteomes" id="UP000197361"/>
    </source>
</evidence>
<evidence type="ECO:0000256" key="7">
    <source>
        <dbReference type="SAM" id="SignalP"/>
    </source>
</evidence>
<dbReference type="Pfam" id="PF00194">
    <property type="entry name" value="Carb_anhydrase"/>
    <property type="match status" value="1"/>
</dbReference>
<keyword evidence="4" id="KW-0862">Zinc</keyword>
<comment type="catalytic activity">
    <reaction evidence="6">
        <text>hydrogencarbonate + H(+) = CO2 + H2O</text>
        <dbReference type="Rhea" id="RHEA:10748"/>
        <dbReference type="ChEBI" id="CHEBI:15377"/>
        <dbReference type="ChEBI" id="CHEBI:15378"/>
        <dbReference type="ChEBI" id="CHEBI:16526"/>
        <dbReference type="ChEBI" id="CHEBI:17544"/>
        <dbReference type="EC" id="4.2.1.1"/>
    </reaction>
</comment>
<dbReference type="InterPro" id="IPR001148">
    <property type="entry name" value="CA_dom"/>
</dbReference>
<dbReference type="AlphaFoldDB" id="A0A246K0K4"/>